<dbReference type="AlphaFoldDB" id="A0A149U8S8"/>
<protein>
    <submittedName>
        <fullName evidence="1">Uncharacterized protein</fullName>
    </submittedName>
</protein>
<gene>
    <name evidence="1" type="ORF">AD948_00765</name>
</gene>
<organism evidence="1 2">
    <name type="scientific">Acetobacter senegalensis</name>
    <dbReference type="NCBI Taxonomy" id="446692"/>
    <lineage>
        <taxon>Bacteria</taxon>
        <taxon>Pseudomonadati</taxon>
        <taxon>Pseudomonadota</taxon>
        <taxon>Alphaproteobacteria</taxon>
        <taxon>Acetobacterales</taxon>
        <taxon>Acetobacteraceae</taxon>
        <taxon>Acetobacter</taxon>
    </lineage>
</organism>
<name>A0A149U8S8_9PROT</name>
<dbReference type="PATRIC" id="fig|446692.4.peg.3381"/>
<evidence type="ECO:0000313" key="2">
    <source>
        <dbReference type="Proteomes" id="UP000075360"/>
    </source>
</evidence>
<dbReference type="Proteomes" id="UP000075360">
    <property type="component" value="Unassembled WGS sequence"/>
</dbReference>
<reference evidence="1 2" key="1">
    <citation type="submission" date="2015-06" db="EMBL/GenBank/DDBJ databases">
        <title>Improved classification and identification of acetic acid bacteria using matrix-assisted laser desorption/ionization time-of-flight mass spectrometry; Gluconobacter nephelii and Gluconobacter uchimurae are later heterotypic synonyms of Gluconobacter japonicus and Gluconobacter oxydans, respectively.</title>
        <authorList>
            <person name="Li L."/>
            <person name="Cleenwerck I."/>
            <person name="De Vuyst L."/>
            <person name="Vandamme P."/>
        </authorList>
    </citation>
    <scope>NUCLEOTIDE SEQUENCE [LARGE SCALE GENOMIC DNA]</scope>
    <source>
        <strain evidence="1 2">LMG 23690</strain>
    </source>
</reference>
<dbReference type="RefSeq" id="WP_061470281.1">
    <property type="nucleotide sequence ID" value="NZ_LHZU01000066.1"/>
</dbReference>
<proteinExistence type="predicted"/>
<dbReference type="OrthoDB" id="8443245at2"/>
<accession>A0A149U8S8</accession>
<sequence>MNLKQFSAEEHQKLLDAEKKYGNAFINAYNTTTLVSNLMMWPITDCDLFIRFYSQMKKYHSLSVISTVRMHRIQAKMDLRYFLESTANAAFSLAHTNTQNYFDYQNQSMGDAQKASRKAYQWLETTYKGHSDFIKDLKSMINEQTAHAHVVNSRHNFDFVPGKRAEIITSYFDFEDDEVVKLDLWLAAKAGIHAADLILQVQKDSGGFLPSSDVANLPNLIADNDAVLAELPNGIR</sequence>
<comment type="caution">
    <text evidence="1">The sequence shown here is derived from an EMBL/GenBank/DDBJ whole genome shotgun (WGS) entry which is preliminary data.</text>
</comment>
<dbReference type="EMBL" id="LHZU01000066">
    <property type="protein sequence ID" value="KXV61697.1"/>
    <property type="molecule type" value="Genomic_DNA"/>
</dbReference>
<evidence type="ECO:0000313" key="1">
    <source>
        <dbReference type="EMBL" id="KXV61697.1"/>
    </source>
</evidence>